<dbReference type="Gene3D" id="3.10.520.10">
    <property type="entry name" value="ApbE-like domains"/>
    <property type="match status" value="1"/>
</dbReference>
<evidence type="ECO:0000256" key="8">
    <source>
        <dbReference type="ARBA" id="ARBA00031306"/>
    </source>
</evidence>
<feature type="binding site" evidence="11">
    <location>
        <position position="177"/>
    </location>
    <ligand>
        <name>Mg(2+)</name>
        <dbReference type="ChEBI" id="CHEBI:18420"/>
    </ligand>
</feature>
<dbReference type="STRING" id="697329.Rumal_0319"/>
<dbReference type="PANTHER" id="PTHR30040:SF2">
    <property type="entry name" value="FAD:PROTEIN FMN TRANSFERASE"/>
    <property type="match status" value="1"/>
</dbReference>
<keyword evidence="12" id="KW-0732">Signal</keyword>
<keyword evidence="12" id="KW-0997">Cell inner membrane</keyword>
<evidence type="ECO:0000256" key="9">
    <source>
        <dbReference type="ARBA" id="ARBA00048540"/>
    </source>
</evidence>
<dbReference type="InterPro" id="IPR003374">
    <property type="entry name" value="ApbE-like_sf"/>
</dbReference>
<gene>
    <name evidence="13" type="ordered locus">Rumal_0319</name>
</gene>
<comment type="similarity">
    <text evidence="10 12">Belongs to the ApbE family.</text>
</comment>
<feature type="binding site" evidence="11">
    <location>
        <position position="294"/>
    </location>
    <ligand>
        <name>Mg(2+)</name>
        <dbReference type="ChEBI" id="CHEBI:18420"/>
    </ligand>
</feature>
<evidence type="ECO:0000256" key="2">
    <source>
        <dbReference type="ARBA" id="ARBA00016337"/>
    </source>
</evidence>
<evidence type="ECO:0000313" key="13">
    <source>
        <dbReference type="EMBL" id="ADU20876.1"/>
    </source>
</evidence>
<sequence length="347" mass="36806" precursor="true">MKNKIVSAVITAVLFILTSCAADAPDDSIAGVTGEKKSSGSVFAMDTYMTITAYGKNGEKGIEAAQKEITRLEKLWSVTDENSEIYAIDHSGGTDVEISTETEEILSFATDMHRRTKGALDITLYPVLRAWGFTTGEYRVPDEDEISALLECKGVDMIKVDSGKVSVPENTEIDLGAIAKGCAGDAAAEALKDQGVTSALLDLGGNIQTVGDTKPDGTKWKVGIRDPFGEGSIGTLSVGECAVITSGGYERFFEQDGVIYKHILDPETGRPAESGLASVTIIGNEGRTCDALSTSLYVMGLDDACGYWRENGDFDMILVSDEGGIYVTEGISDSFAPSAGNVTVVKR</sequence>
<evidence type="ECO:0000256" key="7">
    <source>
        <dbReference type="ARBA" id="ARBA00022842"/>
    </source>
</evidence>
<protein>
    <recommendedName>
        <fullName evidence="2 10">FAD:protein FMN transferase</fullName>
        <ecNumber evidence="1 10">2.7.1.180</ecNumber>
    </recommendedName>
    <alternativeName>
        <fullName evidence="8 10">Flavin transferase</fullName>
    </alternativeName>
</protein>
<organism evidence="13 14">
    <name type="scientific">Ruminococcus albus (strain ATCC 27210 / DSM 20455 / JCM 14654 / NCDO 2250 / 7)</name>
    <dbReference type="NCBI Taxonomy" id="697329"/>
    <lineage>
        <taxon>Bacteria</taxon>
        <taxon>Bacillati</taxon>
        <taxon>Bacillota</taxon>
        <taxon>Clostridia</taxon>
        <taxon>Eubacteriales</taxon>
        <taxon>Oscillospiraceae</taxon>
        <taxon>Ruminococcus</taxon>
    </lineage>
</organism>
<dbReference type="AlphaFoldDB" id="E6UDP8"/>
<keyword evidence="6 10" id="KW-0274">FAD</keyword>
<keyword evidence="3 10" id="KW-0285">Flavoprotein</keyword>
<dbReference type="PIRSF" id="PIRSF006268">
    <property type="entry name" value="ApbE"/>
    <property type="match status" value="1"/>
</dbReference>
<keyword evidence="7 10" id="KW-0460">Magnesium</keyword>
<keyword evidence="4 10" id="KW-0808">Transferase</keyword>
<dbReference type="HOGENOM" id="CLU_044403_1_3_9"/>
<dbReference type="KEGG" id="ral:Rumal_0319"/>
<accession>E6UDP8</accession>
<evidence type="ECO:0000256" key="10">
    <source>
        <dbReference type="PIRNR" id="PIRNR006268"/>
    </source>
</evidence>
<dbReference type="PROSITE" id="PS51257">
    <property type="entry name" value="PROKAR_LIPOPROTEIN"/>
    <property type="match status" value="1"/>
</dbReference>
<dbReference type="EC" id="2.7.1.180" evidence="1 10"/>
<feature type="binding site" evidence="11">
    <location>
        <position position="290"/>
    </location>
    <ligand>
        <name>Mg(2+)</name>
        <dbReference type="ChEBI" id="CHEBI:18420"/>
    </ligand>
</feature>
<dbReference type="OrthoDB" id="9778595at2"/>
<dbReference type="GO" id="GO:0016740">
    <property type="term" value="F:transferase activity"/>
    <property type="evidence" value="ECO:0007669"/>
    <property type="project" value="UniProtKB-UniRule"/>
</dbReference>
<dbReference type="RefSeq" id="WP_013497068.1">
    <property type="nucleotide sequence ID" value="NC_014833.1"/>
</dbReference>
<evidence type="ECO:0000256" key="12">
    <source>
        <dbReference type="RuleBase" id="RU363002"/>
    </source>
</evidence>
<comment type="function">
    <text evidence="12">Flavin transferase that catalyzes the transfer of the FMN moiety of FAD and its covalent binding to the hydroxyl group of a threonine residue in a target flavoprotein.</text>
</comment>
<feature type="signal peptide" evidence="12">
    <location>
        <begin position="1"/>
        <end position="21"/>
    </location>
</feature>
<dbReference type="Proteomes" id="UP000006919">
    <property type="component" value="Chromosome"/>
</dbReference>
<evidence type="ECO:0000313" key="14">
    <source>
        <dbReference type="Proteomes" id="UP000006919"/>
    </source>
</evidence>
<dbReference type="GO" id="GO:0046872">
    <property type="term" value="F:metal ion binding"/>
    <property type="evidence" value="ECO:0007669"/>
    <property type="project" value="UniProtKB-UniRule"/>
</dbReference>
<keyword evidence="12" id="KW-1003">Cell membrane</keyword>
<evidence type="ECO:0000256" key="6">
    <source>
        <dbReference type="ARBA" id="ARBA00022827"/>
    </source>
</evidence>
<keyword evidence="12" id="KW-0472">Membrane</keyword>
<feature type="chain" id="PRO_5005968425" description="FAD:protein FMN transferase" evidence="12">
    <location>
        <begin position="22"/>
        <end position="347"/>
    </location>
</feature>
<comment type="catalytic activity">
    <reaction evidence="9 10 12">
        <text>L-threonyl-[protein] + FAD = FMN-L-threonyl-[protein] + AMP + H(+)</text>
        <dbReference type="Rhea" id="RHEA:36847"/>
        <dbReference type="Rhea" id="RHEA-COMP:11060"/>
        <dbReference type="Rhea" id="RHEA-COMP:11061"/>
        <dbReference type="ChEBI" id="CHEBI:15378"/>
        <dbReference type="ChEBI" id="CHEBI:30013"/>
        <dbReference type="ChEBI" id="CHEBI:57692"/>
        <dbReference type="ChEBI" id="CHEBI:74257"/>
        <dbReference type="ChEBI" id="CHEBI:456215"/>
        <dbReference type="EC" id="2.7.1.180"/>
    </reaction>
</comment>
<evidence type="ECO:0000256" key="3">
    <source>
        <dbReference type="ARBA" id="ARBA00022630"/>
    </source>
</evidence>
<dbReference type="GO" id="GO:0005886">
    <property type="term" value="C:plasma membrane"/>
    <property type="evidence" value="ECO:0007669"/>
    <property type="project" value="UniProtKB-SubCell"/>
</dbReference>
<dbReference type="InterPro" id="IPR024932">
    <property type="entry name" value="ApbE"/>
</dbReference>
<dbReference type="eggNOG" id="COG1477">
    <property type="taxonomic scope" value="Bacteria"/>
</dbReference>
<keyword evidence="5 10" id="KW-0479">Metal-binding</keyword>
<reference evidence="13 14" key="1">
    <citation type="journal article" date="2011" name="J. Bacteriol.">
        <title>Complete genome of the cellulolytic ruminal bacterium Ruminococcus albus 7.</title>
        <authorList>
            <person name="Suen G."/>
            <person name="Stevenson D.M."/>
            <person name="Bruce D.C."/>
            <person name="Chertkov O."/>
            <person name="Copeland A."/>
            <person name="Cheng J.F."/>
            <person name="Detter C."/>
            <person name="Detter J.C."/>
            <person name="Goodwin L.A."/>
            <person name="Han C.S."/>
            <person name="Hauser L.J."/>
            <person name="Ivanova N.N."/>
            <person name="Kyrpides N.C."/>
            <person name="Land M.L."/>
            <person name="Lapidus A."/>
            <person name="Lucas S."/>
            <person name="Ovchinnikova G."/>
            <person name="Pitluck S."/>
            <person name="Tapia R."/>
            <person name="Woyke T."/>
            <person name="Boyum J."/>
            <person name="Mead D."/>
            <person name="Weimer P.J."/>
        </authorList>
    </citation>
    <scope>NUCLEOTIDE SEQUENCE [LARGE SCALE GENOMIC DNA]</scope>
    <source>
        <strain evidence="14">ATCC 27210 / DSM 20455 / JCM 14654 / NCDO 2250 / 7</strain>
    </source>
</reference>
<name>E6UDP8_RUMA7</name>
<evidence type="ECO:0000256" key="11">
    <source>
        <dbReference type="PIRSR" id="PIRSR006268-2"/>
    </source>
</evidence>
<dbReference type="Pfam" id="PF02424">
    <property type="entry name" value="ApbE"/>
    <property type="match status" value="1"/>
</dbReference>
<keyword evidence="12 13" id="KW-0449">Lipoprotein</keyword>
<comment type="cofactor">
    <cofactor evidence="11">
        <name>Mg(2+)</name>
        <dbReference type="ChEBI" id="CHEBI:18420"/>
    </cofactor>
    <cofactor evidence="11">
        <name>Mn(2+)</name>
        <dbReference type="ChEBI" id="CHEBI:29035"/>
    </cofactor>
    <text evidence="11">Magnesium. Can also use manganese.</text>
</comment>
<proteinExistence type="inferred from homology"/>
<evidence type="ECO:0000256" key="1">
    <source>
        <dbReference type="ARBA" id="ARBA00011955"/>
    </source>
</evidence>
<dbReference type="PANTHER" id="PTHR30040">
    <property type="entry name" value="THIAMINE BIOSYNTHESIS LIPOPROTEIN APBE"/>
    <property type="match status" value="1"/>
</dbReference>
<evidence type="ECO:0000256" key="4">
    <source>
        <dbReference type="ARBA" id="ARBA00022679"/>
    </source>
</evidence>
<dbReference type="EMBL" id="CP002403">
    <property type="protein sequence ID" value="ADU20876.1"/>
    <property type="molecule type" value="Genomic_DNA"/>
</dbReference>
<dbReference type="SUPFAM" id="SSF143631">
    <property type="entry name" value="ApbE-like"/>
    <property type="match status" value="1"/>
</dbReference>
<evidence type="ECO:0000256" key="5">
    <source>
        <dbReference type="ARBA" id="ARBA00022723"/>
    </source>
</evidence>
<comment type="subcellular location">
    <subcellularLocation>
        <location evidence="12">Cell inner membrane</location>
        <topology evidence="12">Lipid-anchor</topology>
        <orientation evidence="12">Periplasmic side</orientation>
    </subcellularLocation>
</comment>